<name>K1THY2_9ZZZZ</name>
<sequence>MKKNIAYFGEIEINSPQETTEGKVTIDNHQIELDLNFYDGVPEHDWVAEYESYIKDLKQHKTNVEAAIRSDYEDGGDVKEYVDFHLEELDASTLDKVLVRYRCFQIQRGKGCCRS</sequence>
<organism evidence="1">
    <name type="scientific">human gut metagenome</name>
    <dbReference type="NCBI Taxonomy" id="408170"/>
    <lineage>
        <taxon>unclassified sequences</taxon>
        <taxon>metagenomes</taxon>
        <taxon>organismal metagenomes</taxon>
    </lineage>
</organism>
<protein>
    <submittedName>
        <fullName evidence="1">Uncharacterized protein</fullName>
    </submittedName>
</protein>
<dbReference type="EMBL" id="AJWY01009271">
    <property type="protein sequence ID" value="EKC58871.1"/>
    <property type="molecule type" value="Genomic_DNA"/>
</dbReference>
<accession>K1THY2</accession>
<comment type="caution">
    <text evidence="1">The sequence shown here is derived from an EMBL/GenBank/DDBJ whole genome shotgun (WGS) entry which is preliminary data.</text>
</comment>
<dbReference type="AlphaFoldDB" id="K1THY2"/>
<reference evidence="1" key="1">
    <citation type="journal article" date="2013" name="Environ. Microbiol.">
        <title>Microbiota from the distal guts of lean and obese adolescents exhibit partial functional redundancy besides clear differences in community structure.</title>
        <authorList>
            <person name="Ferrer M."/>
            <person name="Ruiz A."/>
            <person name="Lanza F."/>
            <person name="Haange S.B."/>
            <person name="Oberbach A."/>
            <person name="Till H."/>
            <person name="Bargiela R."/>
            <person name="Campoy C."/>
            <person name="Segura M.T."/>
            <person name="Richter M."/>
            <person name="von Bergen M."/>
            <person name="Seifert J."/>
            <person name="Suarez A."/>
        </authorList>
    </citation>
    <scope>NUCLEOTIDE SEQUENCE</scope>
</reference>
<evidence type="ECO:0000313" key="1">
    <source>
        <dbReference type="EMBL" id="EKC58871.1"/>
    </source>
</evidence>
<gene>
    <name evidence="1" type="ORF">LEA_13657</name>
</gene>
<proteinExistence type="predicted"/>